<proteinExistence type="predicted"/>
<dbReference type="EMBL" id="QRUN01000052">
    <property type="protein sequence ID" value="RGR63778.1"/>
    <property type="molecule type" value="Genomic_DNA"/>
</dbReference>
<dbReference type="Proteomes" id="UP000285820">
    <property type="component" value="Unassembled WGS sequence"/>
</dbReference>
<evidence type="ECO:0000313" key="2">
    <source>
        <dbReference type="Proteomes" id="UP000285820"/>
    </source>
</evidence>
<name>A0A3R5ZP80_9FIRM</name>
<organism evidence="1 2">
    <name type="scientific">Roseburia inulinivorans</name>
    <dbReference type="NCBI Taxonomy" id="360807"/>
    <lineage>
        <taxon>Bacteria</taxon>
        <taxon>Bacillati</taxon>
        <taxon>Bacillota</taxon>
        <taxon>Clostridia</taxon>
        <taxon>Lachnospirales</taxon>
        <taxon>Lachnospiraceae</taxon>
        <taxon>Roseburia</taxon>
    </lineage>
</organism>
<protein>
    <submittedName>
        <fullName evidence="1">Uncharacterized protein</fullName>
    </submittedName>
</protein>
<comment type="caution">
    <text evidence="1">The sequence shown here is derived from an EMBL/GenBank/DDBJ whole genome shotgun (WGS) entry which is preliminary data.</text>
</comment>
<accession>A0A3R5ZP80</accession>
<sequence>MQLDSSFYNRYIDMFDSCMYKMFGTDIEKIETICKFENRGFFRLEYNYYPHNYRIVVENEIRTFDITIFDVEQASNSLYRICKFNNQLNTECIEEAINLLKSVLSKNEFNLYFHKDGKLYKKNAEGIKRVKDIKELLNEREKRCK</sequence>
<reference evidence="1 2" key="1">
    <citation type="submission" date="2018-08" db="EMBL/GenBank/DDBJ databases">
        <title>A genome reference for cultivated species of the human gut microbiota.</title>
        <authorList>
            <person name="Zou Y."/>
            <person name="Xue W."/>
            <person name="Luo G."/>
        </authorList>
    </citation>
    <scope>NUCLEOTIDE SEQUENCE [LARGE SCALE GENOMIC DNA]</scope>
    <source>
        <strain evidence="1 2">AF24-4</strain>
    </source>
</reference>
<gene>
    <name evidence="1" type="ORF">DWY29_16675</name>
</gene>
<dbReference type="RefSeq" id="WP_118127504.1">
    <property type="nucleotide sequence ID" value="NZ_QRUN01000052.1"/>
</dbReference>
<evidence type="ECO:0000313" key="1">
    <source>
        <dbReference type="EMBL" id="RGR63778.1"/>
    </source>
</evidence>
<dbReference type="AlphaFoldDB" id="A0A3R5ZP80"/>